<dbReference type="EMBL" id="RZNH01000024">
    <property type="protein sequence ID" value="NOU60876.1"/>
    <property type="molecule type" value="Genomic_DNA"/>
</dbReference>
<comment type="caution">
    <text evidence="1">The sequence shown here is derived from an EMBL/GenBank/DDBJ whole genome shotgun (WGS) entry which is preliminary data.</text>
</comment>
<keyword evidence="2" id="KW-1185">Reference proteome</keyword>
<evidence type="ECO:0000313" key="2">
    <source>
        <dbReference type="Proteomes" id="UP000732105"/>
    </source>
</evidence>
<dbReference type="Proteomes" id="UP000732105">
    <property type="component" value="Unassembled WGS sequence"/>
</dbReference>
<evidence type="ECO:0000313" key="1">
    <source>
        <dbReference type="EMBL" id="NOU60876.1"/>
    </source>
</evidence>
<gene>
    <name evidence="1" type="ORF">ELS83_13715</name>
</gene>
<reference evidence="1 2" key="1">
    <citation type="submission" date="2018-12" db="EMBL/GenBank/DDBJ databases">
        <title>Marinifilum JC070 sp. nov., a marine bacterium isolated from Yongle Blue Hole in the South China Sea.</title>
        <authorList>
            <person name="Fu T."/>
        </authorList>
    </citation>
    <scope>NUCLEOTIDE SEQUENCE [LARGE SCALE GENOMIC DNA]</scope>
    <source>
        <strain evidence="1 2">JC070</strain>
    </source>
</reference>
<accession>A0ABX1WY03</accession>
<proteinExistence type="predicted"/>
<organism evidence="1 2">
    <name type="scientific">Marinifilum caeruleilacunae</name>
    <dbReference type="NCBI Taxonomy" id="2499076"/>
    <lineage>
        <taxon>Bacteria</taxon>
        <taxon>Pseudomonadati</taxon>
        <taxon>Bacteroidota</taxon>
        <taxon>Bacteroidia</taxon>
        <taxon>Marinilabiliales</taxon>
        <taxon>Marinifilaceae</taxon>
    </lineage>
</organism>
<sequence length="186" mass="22375">MLFKLEKASIEKASEVFAHNQNFTFTVLPRLKAIYAIKKEFKHLHELEWQFEYDHVNVNQNRLLIEYKQNKSNDFSFFYEVPLSSNFEFRVYFAKSSIHFLDIYNFLLSNEIISENQFRLKAEYHTIPHFIINQKVKRYNTGILNKIQTMDDFDGLPIDDNIKNEFDHGFQIFNPIFNQVLSQFQI</sequence>
<protein>
    <submittedName>
        <fullName evidence="1">Uncharacterized protein</fullName>
    </submittedName>
</protein>
<name>A0ABX1WY03_9BACT</name>
<dbReference type="RefSeq" id="WP_171596149.1">
    <property type="nucleotide sequence ID" value="NZ_RZNH01000024.1"/>
</dbReference>